<reference evidence="3" key="1">
    <citation type="submission" date="2014-09" db="EMBL/GenBank/DDBJ databases">
        <authorList>
            <person name="Magalhaes I.L.F."/>
            <person name="Oliveira U."/>
            <person name="Santos F.R."/>
            <person name="Vidigal T.H.D.A."/>
            <person name="Brescovit A.D."/>
            <person name="Santos A.J."/>
        </authorList>
    </citation>
    <scope>NUCLEOTIDE SEQUENCE</scope>
    <source>
        <tissue evidence="3">Shoot tissue taken approximately 20 cm above the soil surface</tissue>
    </source>
</reference>
<evidence type="ECO:0000256" key="1">
    <source>
        <dbReference type="SAM" id="Phobius"/>
    </source>
</evidence>
<protein>
    <submittedName>
        <fullName evidence="3">Uncharacterized protein</fullName>
    </submittedName>
</protein>
<evidence type="ECO:0000313" key="3">
    <source>
        <dbReference type="EMBL" id="JAE30384.1"/>
    </source>
</evidence>
<feature type="transmembrane region" description="Helical" evidence="1">
    <location>
        <begin position="64"/>
        <end position="82"/>
    </location>
</feature>
<name>A0A0A9H3L7_ARUDO</name>
<proteinExistence type="predicted"/>
<feature type="transmembrane region" description="Helical" evidence="1">
    <location>
        <begin position="26"/>
        <end position="43"/>
    </location>
</feature>
<accession>A0A0A9H3L7</accession>
<keyword evidence="1" id="KW-1133">Transmembrane helix</keyword>
<keyword evidence="2" id="KW-0732">Signal</keyword>
<dbReference type="EMBL" id="GBRH01167512">
    <property type="protein sequence ID" value="JAE30384.1"/>
    <property type="molecule type" value="Transcribed_RNA"/>
</dbReference>
<sequence>MLLCFTYLSVPCILSMYSTASDLVEYLAWRCIPIIRILLVGYVQRAQLRTTEFRHAFNNVVCRLWFRTYISVCIPGSFLYMLDNI</sequence>
<feature type="chain" id="PRO_5002048037" evidence="2">
    <location>
        <begin position="21"/>
        <end position="85"/>
    </location>
</feature>
<dbReference type="AlphaFoldDB" id="A0A0A9H3L7"/>
<organism evidence="3">
    <name type="scientific">Arundo donax</name>
    <name type="common">Giant reed</name>
    <name type="synonym">Donax arundinaceus</name>
    <dbReference type="NCBI Taxonomy" id="35708"/>
    <lineage>
        <taxon>Eukaryota</taxon>
        <taxon>Viridiplantae</taxon>
        <taxon>Streptophyta</taxon>
        <taxon>Embryophyta</taxon>
        <taxon>Tracheophyta</taxon>
        <taxon>Spermatophyta</taxon>
        <taxon>Magnoliopsida</taxon>
        <taxon>Liliopsida</taxon>
        <taxon>Poales</taxon>
        <taxon>Poaceae</taxon>
        <taxon>PACMAD clade</taxon>
        <taxon>Arundinoideae</taxon>
        <taxon>Arundineae</taxon>
        <taxon>Arundo</taxon>
    </lineage>
</organism>
<reference evidence="3" key="2">
    <citation type="journal article" date="2015" name="Data Brief">
        <title>Shoot transcriptome of the giant reed, Arundo donax.</title>
        <authorList>
            <person name="Barrero R.A."/>
            <person name="Guerrero F.D."/>
            <person name="Moolhuijzen P."/>
            <person name="Goolsby J.A."/>
            <person name="Tidwell J."/>
            <person name="Bellgard S.E."/>
            <person name="Bellgard M.I."/>
        </authorList>
    </citation>
    <scope>NUCLEOTIDE SEQUENCE</scope>
    <source>
        <tissue evidence="3">Shoot tissue taken approximately 20 cm above the soil surface</tissue>
    </source>
</reference>
<evidence type="ECO:0000256" key="2">
    <source>
        <dbReference type="SAM" id="SignalP"/>
    </source>
</evidence>
<keyword evidence="1" id="KW-0812">Transmembrane</keyword>
<feature type="signal peptide" evidence="2">
    <location>
        <begin position="1"/>
        <end position="20"/>
    </location>
</feature>
<keyword evidence="1" id="KW-0472">Membrane</keyword>